<dbReference type="Gene3D" id="3.40.640.10">
    <property type="entry name" value="Type I PLP-dependent aspartate aminotransferase-like (Major domain)"/>
    <property type="match status" value="1"/>
</dbReference>
<dbReference type="InterPro" id="IPR015424">
    <property type="entry name" value="PyrdxlP-dep_Trfase"/>
</dbReference>
<feature type="non-terminal residue" evidence="5">
    <location>
        <position position="1"/>
    </location>
</feature>
<dbReference type="SUPFAM" id="SSF53383">
    <property type="entry name" value="PLP-dependent transferases"/>
    <property type="match status" value="1"/>
</dbReference>
<dbReference type="PANTHER" id="PTHR48097">
    <property type="entry name" value="L-THREONINE ALDOLASE-RELATED"/>
    <property type="match status" value="1"/>
</dbReference>
<dbReference type="PANTHER" id="PTHR48097:SF9">
    <property type="entry name" value="L-THREONINE ALDOLASE"/>
    <property type="match status" value="1"/>
</dbReference>
<evidence type="ECO:0000256" key="1">
    <source>
        <dbReference type="ARBA" id="ARBA00001933"/>
    </source>
</evidence>
<dbReference type="InterPro" id="IPR001597">
    <property type="entry name" value="ArAA_b-elim_lyase/Thr_aldolase"/>
</dbReference>
<dbReference type="GO" id="GO:0005829">
    <property type="term" value="C:cytosol"/>
    <property type="evidence" value="ECO:0007669"/>
    <property type="project" value="TreeGrafter"/>
</dbReference>
<protein>
    <submittedName>
        <fullName evidence="5">(spotted green pufferfish) hypothetical protein</fullName>
    </submittedName>
</protein>
<accession>Q4SX31</accession>
<dbReference type="GO" id="GO:0008732">
    <property type="term" value="F:L-allo-threonine aldolase activity"/>
    <property type="evidence" value="ECO:0007669"/>
    <property type="project" value="TreeGrafter"/>
</dbReference>
<feature type="domain" description="Aromatic amino acid beta-eliminating lyase/threonine aldolase" evidence="4">
    <location>
        <begin position="30"/>
        <end position="75"/>
    </location>
</feature>
<reference evidence="5" key="1">
    <citation type="journal article" date="2004" name="Nature">
        <title>Genome duplication in the teleost fish Tetraodon nigroviridis reveals the early vertebrate proto-karyotype.</title>
        <authorList>
            <person name="Jaillon O."/>
            <person name="Aury J.-M."/>
            <person name="Brunet F."/>
            <person name="Petit J.-L."/>
            <person name="Stange-Thomann N."/>
            <person name="Mauceli E."/>
            <person name="Bouneau L."/>
            <person name="Fischer C."/>
            <person name="Ozouf-Costaz C."/>
            <person name="Bernot A."/>
            <person name="Nicaud S."/>
            <person name="Jaffe D."/>
            <person name="Fisher S."/>
            <person name="Lutfalla G."/>
            <person name="Dossat C."/>
            <person name="Segurens B."/>
            <person name="Dasilva C."/>
            <person name="Salanoubat M."/>
            <person name="Levy M."/>
            <person name="Boudet N."/>
            <person name="Castellano S."/>
            <person name="Anthouard V."/>
            <person name="Jubin C."/>
            <person name="Castelli V."/>
            <person name="Katinka M."/>
            <person name="Vacherie B."/>
            <person name="Biemont C."/>
            <person name="Skalli Z."/>
            <person name="Cattolico L."/>
            <person name="Poulain J."/>
            <person name="De Berardinis V."/>
            <person name="Cruaud C."/>
            <person name="Duprat S."/>
            <person name="Brottier P."/>
            <person name="Coutanceau J.-P."/>
            <person name="Gouzy J."/>
            <person name="Parra G."/>
            <person name="Lardier G."/>
            <person name="Chapple C."/>
            <person name="McKernan K.J."/>
            <person name="McEwan P."/>
            <person name="Bosak S."/>
            <person name="Kellis M."/>
            <person name="Volff J.-N."/>
            <person name="Guigo R."/>
            <person name="Zody M.C."/>
            <person name="Mesirov J."/>
            <person name="Lindblad-Toh K."/>
            <person name="Birren B."/>
            <person name="Nusbaum C."/>
            <person name="Kahn D."/>
            <person name="Robinson-Rechavi M."/>
            <person name="Laudet V."/>
            <person name="Schachter V."/>
            <person name="Quetier F."/>
            <person name="Saurin W."/>
            <person name="Scarpelli C."/>
            <person name="Wincker P."/>
            <person name="Lander E.S."/>
            <person name="Weissenbach J."/>
            <person name="Roest Crollius H."/>
        </authorList>
    </citation>
    <scope>NUCLEOTIDE SEQUENCE [LARGE SCALE GENOMIC DNA]</scope>
</reference>
<dbReference type="GO" id="GO:0006545">
    <property type="term" value="P:glycine biosynthetic process"/>
    <property type="evidence" value="ECO:0007669"/>
    <property type="project" value="TreeGrafter"/>
</dbReference>
<dbReference type="AlphaFoldDB" id="Q4SX31"/>
<sequence length="75" mass="8297">MAHCRERGDEMIVGDLSHIHIYEQGGCAFVRALADRYGLWVHMDGARVVNAAVAQRVPLTTILQHTHTVSVSLSK</sequence>
<organism evidence="5">
    <name type="scientific">Tetraodon nigroviridis</name>
    <name type="common">Spotted green pufferfish</name>
    <name type="synonym">Chelonodon nigroviridis</name>
    <dbReference type="NCBI Taxonomy" id="99883"/>
    <lineage>
        <taxon>Eukaryota</taxon>
        <taxon>Metazoa</taxon>
        <taxon>Chordata</taxon>
        <taxon>Craniata</taxon>
        <taxon>Vertebrata</taxon>
        <taxon>Euteleostomi</taxon>
        <taxon>Actinopterygii</taxon>
        <taxon>Neopterygii</taxon>
        <taxon>Teleostei</taxon>
        <taxon>Neoteleostei</taxon>
        <taxon>Acanthomorphata</taxon>
        <taxon>Eupercaria</taxon>
        <taxon>Tetraodontiformes</taxon>
        <taxon>Tetradontoidea</taxon>
        <taxon>Tetraodontidae</taxon>
        <taxon>Tetraodon</taxon>
    </lineage>
</organism>
<evidence type="ECO:0000256" key="2">
    <source>
        <dbReference type="ARBA" id="ARBA00006966"/>
    </source>
</evidence>
<comment type="similarity">
    <text evidence="2">Belongs to the threonine aldolase family.</text>
</comment>
<dbReference type="InterPro" id="IPR015421">
    <property type="entry name" value="PyrdxlP-dep_Trfase_major"/>
</dbReference>
<dbReference type="KEGG" id="tng:GSTEN00011151G001"/>
<dbReference type="OrthoDB" id="10261951at2759"/>
<reference evidence="5" key="2">
    <citation type="submission" date="2004-02" db="EMBL/GenBank/DDBJ databases">
        <authorList>
            <consortium name="Genoscope"/>
            <consortium name="Whitehead Institute Centre for Genome Research"/>
        </authorList>
    </citation>
    <scope>NUCLEOTIDE SEQUENCE</scope>
</reference>
<evidence type="ECO:0000313" key="5">
    <source>
        <dbReference type="EMBL" id="CAF94801.1"/>
    </source>
</evidence>
<evidence type="ECO:0000256" key="3">
    <source>
        <dbReference type="ARBA" id="ARBA00022898"/>
    </source>
</evidence>
<evidence type="ECO:0000259" key="4">
    <source>
        <dbReference type="Pfam" id="PF01212"/>
    </source>
</evidence>
<comment type="caution">
    <text evidence="5">The sequence shown here is derived from an EMBL/GenBank/DDBJ whole genome shotgun (WGS) entry which is preliminary data.</text>
</comment>
<name>Q4SX31_TETNG</name>
<proteinExistence type="inferred from homology"/>
<keyword evidence="3" id="KW-0663">Pyridoxal phosphate</keyword>
<dbReference type="EMBL" id="CAAE01013092">
    <property type="protein sequence ID" value="CAF94801.1"/>
    <property type="molecule type" value="Genomic_DNA"/>
</dbReference>
<gene>
    <name evidence="5" type="ORF">GSTENG00011151001</name>
</gene>
<dbReference type="Pfam" id="PF01212">
    <property type="entry name" value="Beta_elim_lyase"/>
    <property type="match status" value="1"/>
</dbReference>
<dbReference type="GO" id="GO:0006567">
    <property type="term" value="P:L-threonine catabolic process"/>
    <property type="evidence" value="ECO:0007669"/>
    <property type="project" value="TreeGrafter"/>
</dbReference>
<comment type="cofactor">
    <cofactor evidence="1">
        <name>pyridoxal 5'-phosphate</name>
        <dbReference type="ChEBI" id="CHEBI:597326"/>
    </cofactor>
</comment>